<evidence type="ECO:0000256" key="2">
    <source>
        <dbReference type="SAM" id="SignalP"/>
    </source>
</evidence>
<evidence type="ECO:0000313" key="4">
    <source>
        <dbReference type="Proteomes" id="UP001300496"/>
    </source>
</evidence>
<keyword evidence="1" id="KW-0472">Membrane</keyword>
<evidence type="ECO:0000313" key="3">
    <source>
        <dbReference type="EMBL" id="MCT9003081.1"/>
    </source>
</evidence>
<feature type="chain" id="PRO_5047333025" evidence="2">
    <location>
        <begin position="34"/>
        <end position="688"/>
    </location>
</feature>
<keyword evidence="4" id="KW-1185">Reference proteome</keyword>
<dbReference type="Pfam" id="PF19516">
    <property type="entry name" value="DUF6049"/>
    <property type="match status" value="1"/>
</dbReference>
<sequence>MTVTSSTSTPARRFRVRLAVLVALVLGVAPAAAAGAVETPLNTTGVTFTAGPTDDGVLTEGQPLTVALRASNPTAVPMASGPVSISVTDTALPTREALRAWLDDATPEAAAREIGAATIGGLDAYAQRTETATIDPDATGLRQLAPGVYPLTATYASARGDLTTASVLVVPDAAASAPVGVIVPITTPARSVGLLTSEELATETGVGGDLRAQLDAVSGTPAILAVDPAIVASIRVLGSSAPTAARAWLADLLALPNERFALQFGDADLATQFGAGLGAPLGVTSLGSALTASDGGTGATSPAPTPTTAPEGAIRTLEELLAIGSVTDGLYWPASGTAGGTVAAAVAALATAELPTTTLVPSSVAAESMSGRASAGDAHLLVYDADVSSALHAVSVATGSVDRGRGRAAASAFTSLAHAESPGAGLLVTIDRGANRTASALDDAVRAAFALTGRIPIGLDSFLDDVPTPVTLSEVEPNPAHVAALTEFLTGETELGSFSSILADPRVLLGPERMSILQLIGNAWLPDAAGFARAVARHRTATRATLDAVSITRPSGLTLAASSASLGFTIRNDLPWPVSLVLITTPNDPRVIVQNTTPIQVGASQNSRADVPIQARVGSGESNLTVQLRSPSMIAIGDPVSVDVSVRAEWESVGIAVLITLVSTMIVLGIIRTIMRRRKRTTKEHADG</sequence>
<dbReference type="Proteomes" id="UP001300496">
    <property type="component" value="Unassembled WGS sequence"/>
</dbReference>
<protein>
    <submittedName>
        <fullName evidence="3">DUF6049 family protein</fullName>
    </submittedName>
</protein>
<organism evidence="3 4">
    <name type="scientific">Microbacterium memoriense</name>
    <dbReference type="NCBI Taxonomy" id="2978350"/>
    <lineage>
        <taxon>Bacteria</taxon>
        <taxon>Bacillati</taxon>
        <taxon>Actinomycetota</taxon>
        <taxon>Actinomycetes</taxon>
        <taxon>Micrococcales</taxon>
        <taxon>Microbacteriaceae</taxon>
        <taxon>Microbacterium</taxon>
    </lineage>
</organism>
<dbReference type="InterPro" id="IPR046112">
    <property type="entry name" value="DUF6049"/>
</dbReference>
<dbReference type="EMBL" id="JAODOR010000014">
    <property type="protein sequence ID" value="MCT9003081.1"/>
    <property type="molecule type" value="Genomic_DNA"/>
</dbReference>
<dbReference type="RefSeq" id="WP_261607608.1">
    <property type="nucleotide sequence ID" value="NZ_JAODOR010000014.1"/>
</dbReference>
<reference evidence="3 4" key="1">
    <citation type="journal article" date="2024" name="Int. J. Syst. Evol. Microbiol.">
        <title>Microbacterium memoriense sp. nov., a member of the Actinomycetota from marine beach sediment of the north coast of Portugal.</title>
        <authorList>
            <person name="Santos J.D.N.D."/>
            <person name="Klimek D."/>
            <person name="Calusinska M."/>
            <person name="Lobo-da-Cunha A."/>
            <person name="Catita J."/>
            <person name="Goncalves H."/>
            <person name="Gonzalez I."/>
            <person name="Lage O.M."/>
        </authorList>
    </citation>
    <scope>NUCLEOTIDE SEQUENCE [LARGE SCALE GENOMIC DNA]</scope>
    <source>
        <strain evidence="3 4">PMIC_1C1B</strain>
    </source>
</reference>
<evidence type="ECO:0000256" key="1">
    <source>
        <dbReference type="SAM" id="Phobius"/>
    </source>
</evidence>
<proteinExistence type="predicted"/>
<feature type="signal peptide" evidence="2">
    <location>
        <begin position="1"/>
        <end position="33"/>
    </location>
</feature>
<keyword evidence="1" id="KW-1133">Transmembrane helix</keyword>
<gene>
    <name evidence="3" type="ORF">N4R40_11975</name>
</gene>
<name>A0ABT2PER0_9MICO</name>
<comment type="caution">
    <text evidence="3">The sequence shown here is derived from an EMBL/GenBank/DDBJ whole genome shotgun (WGS) entry which is preliminary data.</text>
</comment>
<accession>A0ABT2PER0</accession>
<keyword evidence="1" id="KW-0812">Transmembrane</keyword>
<keyword evidence="2" id="KW-0732">Signal</keyword>
<feature type="transmembrane region" description="Helical" evidence="1">
    <location>
        <begin position="653"/>
        <end position="675"/>
    </location>
</feature>